<evidence type="ECO:0000256" key="3">
    <source>
        <dbReference type="ARBA" id="ARBA00022692"/>
    </source>
</evidence>
<evidence type="ECO:0000256" key="1">
    <source>
        <dbReference type="ARBA" id="ARBA00004651"/>
    </source>
</evidence>
<dbReference type="InterPro" id="IPR001123">
    <property type="entry name" value="LeuE-type"/>
</dbReference>
<comment type="caution">
    <text evidence="7">The sequence shown here is derived from an EMBL/GenBank/DDBJ whole genome shotgun (WGS) entry which is preliminary data.</text>
</comment>
<keyword evidence="5 6" id="KW-0472">Membrane</keyword>
<sequence>MLPPPHLWLFVISTLALLLAPGPTVLYIVTRSIMHGRRAGLLCVFGLGCGTLIYVAVGTLGLSALLASSALLMDLLRFGGAAYLIVLGLRQWSSPRTAPPPLELSGHPQGQSFVQSMLVNVLNPKIALYFVAFLPTFVDADRGPPAPQFLMLGLLFVALACCTNALYALCSSALSGVLRGNARFWALETQIAGGMYMGLGLVAALSPHG</sequence>
<organism evidence="7 8">
    <name type="scientific">Deinococcus oregonensis</name>
    <dbReference type="NCBI Taxonomy" id="1805970"/>
    <lineage>
        <taxon>Bacteria</taxon>
        <taxon>Thermotogati</taxon>
        <taxon>Deinococcota</taxon>
        <taxon>Deinococci</taxon>
        <taxon>Deinococcales</taxon>
        <taxon>Deinococcaceae</taxon>
        <taxon>Deinococcus</taxon>
    </lineage>
</organism>
<evidence type="ECO:0000313" key="7">
    <source>
        <dbReference type="EMBL" id="MFB9993876.1"/>
    </source>
</evidence>
<comment type="subcellular location">
    <subcellularLocation>
        <location evidence="1">Cell membrane</location>
        <topology evidence="1">Multi-pass membrane protein</topology>
    </subcellularLocation>
</comment>
<dbReference type="Pfam" id="PF01810">
    <property type="entry name" value="LysE"/>
    <property type="match status" value="1"/>
</dbReference>
<dbReference type="EMBL" id="JBHLYR010000058">
    <property type="protein sequence ID" value="MFB9993876.1"/>
    <property type="molecule type" value="Genomic_DNA"/>
</dbReference>
<evidence type="ECO:0000313" key="8">
    <source>
        <dbReference type="Proteomes" id="UP001589733"/>
    </source>
</evidence>
<dbReference type="PIRSF" id="PIRSF006324">
    <property type="entry name" value="LeuE"/>
    <property type="match status" value="1"/>
</dbReference>
<keyword evidence="2" id="KW-1003">Cell membrane</keyword>
<feature type="transmembrane region" description="Helical" evidence="6">
    <location>
        <begin position="117"/>
        <end position="137"/>
    </location>
</feature>
<evidence type="ECO:0000256" key="4">
    <source>
        <dbReference type="ARBA" id="ARBA00022989"/>
    </source>
</evidence>
<feature type="transmembrane region" description="Helical" evidence="6">
    <location>
        <begin position="41"/>
        <end position="64"/>
    </location>
</feature>
<keyword evidence="8" id="KW-1185">Reference proteome</keyword>
<evidence type="ECO:0000256" key="6">
    <source>
        <dbReference type="SAM" id="Phobius"/>
    </source>
</evidence>
<keyword evidence="4 6" id="KW-1133">Transmembrane helix</keyword>
<keyword evidence="3 6" id="KW-0812">Transmembrane</keyword>
<dbReference type="Proteomes" id="UP001589733">
    <property type="component" value="Unassembled WGS sequence"/>
</dbReference>
<name>A0ABV6B600_9DEIO</name>
<evidence type="ECO:0000256" key="2">
    <source>
        <dbReference type="ARBA" id="ARBA00022475"/>
    </source>
</evidence>
<evidence type="ECO:0000256" key="5">
    <source>
        <dbReference type="ARBA" id="ARBA00023136"/>
    </source>
</evidence>
<gene>
    <name evidence="7" type="ORF">ACFFLM_18120</name>
</gene>
<protein>
    <submittedName>
        <fullName evidence="7">LysE family translocator</fullName>
    </submittedName>
</protein>
<feature type="transmembrane region" description="Helical" evidence="6">
    <location>
        <begin position="182"/>
        <end position="205"/>
    </location>
</feature>
<dbReference type="PANTHER" id="PTHR30086:SF20">
    <property type="entry name" value="ARGININE EXPORTER PROTEIN ARGO-RELATED"/>
    <property type="match status" value="1"/>
</dbReference>
<accession>A0ABV6B600</accession>
<feature type="transmembrane region" description="Helical" evidence="6">
    <location>
        <begin position="6"/>
        <end position="29"/>
    </location>
</feature>
<feature type="transmembrane region" description="Helical" evidence="6">
    <location>
        <begin position="70"/>
        <end position="89"/>
    </location>
</feature>
<proteinExistence type="predicted"/>
<dbReference type="PANTHER" id="PTHR30086">
    <property type="entry name" value="ARGININE EXPORTER PROTEIN ARGO"/>
    <property type="match status" value="1"/>
</dbReference>
<dbReference type="RefSeq" id="WP_380013571.1">
    <property type="nucleotide sequence ID" value="NZ_JBHLYR010000058.1"/>
</dbReference>
<feature type="transmembrane region" description="Helical" evidence="6">
    <location>
        <begin position="149"/>
        <end position="170"/>
    </location>
</feature>
<reference evidence="7 8" key="1">
    <citation type="submission" date="2024-09" db="EMBL/GenBank/DDBJ databases">
        <authorList>
            <person name="Sun Q."/>
            <person name="Mori K."/>
        </authorList>
    </citation>
    <scope>NUCLEOTIDE SEQUENCE [LARGE SCALE GENOMIC DNA]</scope>
    <source>
        <strain evidence="7 8">JCM 13503</strain>
    </source>
</reference>